<accession>A0A2A2AAK1</accession>
<dbReference type="InterPro" id="IPR036170">
    <property type="entry name" value="YezG-like_sf"/>
</dbReference>
<sequence length="134" mass="14948">MEHSSPESQQLLLALCQALRQDPGLIAPGVAWHKLIVVGVQGKGHSRMYGYRFDAQGEDEAVSPDDGHAQDALRHLQQAMQAEHPAGRAWQACLIRLGSDGRFGVEFEYDNAQRWAVTPANYQQRVQEFAHMPV</sequence>
<evidence type="ECO:0000313" key="2">
    <source>
        <dbReference type="Proteomes" id="UP000217999"/>
    </source>
</evidence>
<evidence type="ECO:0000313" key="1">
    <source>
        <dbReference type="EMBL" id="PAT34754.1"/>
    </source>
</evidence>
<reference evidence="1 2" key="1">
    <citation type="submission" date="2017-08" db="EMBL/GenBank/DDBJ databases">
        <title>WGS of Clinical strains of the CDC Group NO-1 linked to zoonotic infections in humans.</title>
        <authorList>
            <person name="Bernier A.-M."/>
            <person name="Bernard K."/>
        </authorList>
    </citation>
    <scope>NUCLEOTIDE SEQUENCE [LARGE SCALE GENOMIC DNA]</scope>
    <source>
        <strain evidence="1 2">NML03-0146</strain>
    </source>
</reference>
<dbReference type="AlphaFoldDB" id="A0A2A2AAK1"/>
<dbReference type="SUPFAM" id="SSF160424">
    <property type="entry name" value="BH3703-like"/>
    <property type="match status" value="1"/>
</dbReference>
<name>A0A2A2AAK1_9BURK</name>
<dbReference type="EMBL" id="NSJF01000003">
    <property type="protein sequence ID" value="PAT34754.1"/>
    <property type="molecule type" value="Genomic_DNA"/>
</dbReference>
<gene>
    <name evidence="1" type="ORF">CK620_07720</name>
</gene>
<proteinExistence type="predicted"/>
<dbReference type="RefSeq" id="WP_143326001.1">
    <property type="nucleotide sequence ID" value="NZ_NSJF01000003.1"/>
</dbReference>
<comment type="caution">
    <text evidence="1">The sequence shown here is derived from an EMBL/GenBank/DDBJ whole genome shotgun (WGS) entry which is preliminary data.</text>
</comment>
<evidence type="ECO:0008006" key="3">
    <source>
        <dbReference type="Google" id="ProtNLM"/>
    </source>
</evidence>
<organism evidence="1 2">
    <name type="scientific">Vandammella animalimorsus</name>
    <dbReference type="NCBI Taxonomy" id="2029117"/>
    <lineage>
        <taxon>Bacteria</taxon>
        <taxon>Pseudomonadati</taxon>
        <taxon>Pseudomonadota</taxon>
        <taxon>Betaproteobacteria</taxon>
        <taxon>Burkholderiales</taxon>
        <taxon>Comamonadaceae</taxon>
        <taxon>Vandammella</taxon>
    </lineage>
</organism>
<protein>
    <recommendedName>
        <fullName evidence="3">DUF600 domain-containing protein</fullName>
    </recommendedName>
</protein>
<dbReference type="Proteomes" id="UP000217999">
    <property type="component" value="Unassembled WGS sequence"/>
</dbReference>